<evidence type="ECO:0000313" key="2">
    <source>
        <dbReference type="Proteomes" id="UP000053257"/>
    </source>
</evidence>
<evidence type="ECO:0000313" key="1">
    <source>
        <dbReference type="EMBL" id="KIP08944.1"/>
    </source>
</evidence>
<reference evidence="1 2" key="1">
    <citation type="journal article" date="2014" name="PLoS Genet.">
        <title>Analysis of the Phlebiopsis gigantea genome, transcriptome and secretome provides insight into its pioneer colonization strategies of wood.</title>
        <authorList>
            <person name="Hori C."/>
            <person name="Ishida T."/>
            <person name="Igarashi K."/>
            <person name="Samejima M."/>
            <person name="Suzuki H."/>
            <person name="Master E."/>
            <person name="Ferreira P."/>
            <person name="Ruiz-Duenas F.J."/>
            <person name="Held B."/>
            <person name="Canessa P."/>
            <person name="Larrondo L.F."/>
            <person name="Schmoll M."/>
            <person name="Druzhinina I.S."/>
            <person name="Kubicek C.P."/>
            <person name="Gaskell J.A."/>
            <person name="Kersten P."/>
            <person name="St John F."/>
            <person name="Glasner J."/>
            <person name="Sabat G."/>
            <person name="Splinter BonDurant S."/>
            <person name="Syed K."/>
            <person name="Yadav J."/>
            <person name="Mgbeahuruike A.C."/>
            <person name="Kovalchuk A."/>
            <person name="Asiegbu F.O."/>
            <person name="Lackner G."/>
            <person name="Hoffmeister D."/>
            <person name="Rencoret J."/>
            <person name="Gutierrez A."/>
            <person name="Sun H."/>
            <person name="Lindquist E."/>
            <person name="Barry K."/>
            <person name="Riley R."/>
            <person name="Grigoriev I.V."/>
            <person name="Henrissat B."/>
            <person name="Kues U."/>
            <person name="Berka R.M."/>
            <person name="Martinez A.T."/>
            <person name="Covert S.F."/>
            <person name="Blanchette R.A."/>
            <person name="Cullen D."/>
        </authorList>
    </citation>
    <scope>NUCLEOTIDE SEQUENCE [LARGE SCALE GENOMIC DNA]</scope>
    <source>
        <strain evidence="1 2">11061_1 CR5-6</strain>
    </source>
</reference>
<evidence type="ECO:0008006" key="3">
    <source>
        <dbReference type="Google" id="ProtNLM"/>
    </source>
</evidence>
<keyword evidence="2" id="KW-1185">Reference proteome</keyword>
<name>A0A0C3NUE4_PHLG1</name>
<proteinExistence type="predicted"/>
<dbReference type="Proteomes" id="UP000053257">
    <property type="component" value="Unassembled WGS sequence"/>
</dbReference>
<organism evidence="1 2">
    <name type="scientific">Phlebiopsis gigantea (strain 11061_1 CR5-6)</name>
    <name type="common">White-rot fungus</name>
    <name type="synonym">Peniophora gigantea</name>
    <dbReference type="NCBI Taxonomy" id="745531"/>
    <lineage>
        <taxon>Eukaryota</taxon>
        <taxon>Fungi</taxon>
        <taxon>Dikarya</taxon>
        <taxon>Basidiomycota</taxon>
        <taxon>Agaricomycotina</taxon>
        <taxon>Agaricomycetes</taxon>
        <taxon>Polyporales</taxon>
        <taxon>Phanerochaetaceae</taxon>
        <taxon>Phlebiopsis</taxon>
    </lineage>
</organism>
<dbReference type="HOGENOM" id="CLU_078307_0_0_1"/>
<sequence>MTVLKTIFPPHFSNMPRRTIPDGLLHDILSACLTISPELFFRFPTQVPRTSRTSRNTQLLRVSKQWLRVGRPLLYSSLTLSEAARTKEVAFVLKHDPRLGRSIRYLRLEGGYCKELLTIVELASSIEGLYVNLEIESSDSIVGLRKSLHILKPRVLYLHQLNLAGLRRQNKNITESREILESMISEHWAALKRVYLSDAFPISATMAAALQNAPAAEEFSICTSDLKVWLSSSATAAYVQTLMQNPHLGAVKCRGRLAQKSVCNLLQDIPGLWVTSALLIFVD</sequence>
<gene>
    <name evidence="1" type="ORF">PHLGIDRAFT_354460</name>
</gene>
<dbReference type="EMBL" id="KN840472">
    <property type="protein sequence ID" value="KIP08944.1"/>
    <property type="molecule type" value="Genomic_DNA"/>
</dbReference>
<dbReference type="AlphaFoldDB" id="A0A0C3NUE4"/>
<accession>A0A0C3NUE4</accession>
<dbReference type="OrthoDB" id="2786563at2759"/>
<protein>
    <recommendedName>
        <fullName evidence="3">F-box domain-containing protein</fullName>
    </recommendedName>
</protein>